<dbReference type="Pfam" id="PF13568">
    <property type="entry name" value="OMP_b-brl_2"/>
    <property type="match status" value="1"/>
</dbReference>
<keyword evidence="3" id="KW-1185">Reference proteome</keyword>
<organism evidence="2 3">
    <name type="scientific">Pricia antarctica</name>
    <dbReference type="NCBI Taxonomy" id="641691"/>
    <lineage>
        <taxon>Bacteria</taxon>
        <taxon>Pseudomonadati</taxon>
        <taxon>Bacteroidota</taxon>
        <taxon>Flavobacteriia</taxon>
        <taxon>Flavobacteriales</taxon>
        <taxon>Flavobacteriaceae</taxon>
        <taxon>Pricia</taxon>
    </lineage>
</organism>
<name>A0A1G7AKH5_9FLAO</name>
<evidence type="ECO:0000313" key="3">
    <source>
        <dbReference type="Proteomes" id="UP000199109"/>
    </source>
</evidence>
<dbReference type="AlphaFoldDB" id="A0A1G7AKH5"/>
<dbReference type="OrthoDB" id="959017at2"/>
<feature type="domain" description="Outer membrane protein beta-barrel" evidence="1">
    <location>
        <begin position="27"/>
        <end position="207"/>
    </location>
</feature>
<dbReference type="InterPro" id="IPR025665">
    <property type="entry name" value="Beta-barrel_OMP_2"/>
</dbReference>
<proteinExistence type="predicted"/>
<protein>
    <submittedName>
        <fullName evidence="2">Outer membrane protein beta-barrel domain-containing protein</fullName>
    </submittedName>
</protein>
<accession>A0A1G7AKH5</accession>
<gene>
    <name evidence="2" type="ORF">SAMN05421636_103431</name>
</gene>
<sequence length="231" mass="26903">MKHFLFGVFSLLTLLAYSQVYPDSTLRDDKYLEDQFYIGLTYNFLVGMPEKVNQRNLSYGLQAGIIKDIPINRSRTMAFGVGLGYGVYSYYSNLRAKETPIGFEYTVITDIDSLKRSKIETHMLEMPFEFRWRNSNATDYKFWRIYAGVKLGYVIGGRSKYISNKTDKERASFYNGDIRRFQYGLTFNFGYNTFNLHAYYALNHLFEDGTSVEGLDIAMKPLRIGLIFYIL</sequence>
<dbReference type="EMBL" id="FNAO01000003">
    <property type="protein sequence ID" value="SDE15424.1"/>
    <property type="molecule type" value="Genomic_DNA"/>
</dbReference>
<dbReference type="STRING" id="641691.SAMN05421636_103431"/>
<reference evidence="2 3" key="1">
    <citation type="submission" date="2016-10" db="EMBL/GenBank/DDBJ databases">
        <authorList>
            <person name="de Groot N.N."/>
        </authorList>
    </citation>
    <scope>NUCLEOTIDE SEQUENCE [LARGE SCALE GENOMIC DNA]</scope>
    <source>
        <strain evidence="2 3">DSM 23421</strain>
    </source>
</reference>
<evidence type="ECO:0000313" key="2">
    <source>
        <dbReference type="EMBL" id="SDE15424.1"/>
    </source>
</evidence>
<evidence type="ECO:0000259" key="1">
    <source>
        <dbReference type="Pfam" id="PF13568"/>
    </source>
</evidence>
<dbReference type="Proteomes" id="UP000199109">
    <property type="component" value="Unassembled WGS sequence"/>
</dbReference>
<dbReference type="RefSeq" id="WP_091867256.1">
    <property type="nucleotide sequence ID" value="NZ_FNAO01000003.1"/>
</dbReference>